<evidence type="ECO:0000313" key="3">
    <source>
        <dbReference type="Proteomes" id="UP001499884"/>
    </source>
</evidence>
<keyword evidence="3" id="KW-1185">Reference proteome</keyword>
<sequence>MPLAAVHTDAEAAFRRRVRARLLRAGRRLARRPGGLGALPVVHPRLPALTRDTRAFGRTAATELLSPLDGAPAPTVQVPVPRLIERESTGRAKGAPQGWSSDPRQREDDKGFLVIPFE</sequence>
<proteinExistence type="predicted"/>
<feature type="region of interest" description="Disordered" evidence="1">
    <location>
        <begin position="84"/>
        <end position="118"/>
    </location>
</feature>
<evidence type="ECO:0000256" key="1">
    <source>
        <dbReference type="SAM" id="MobiDB-lite"/>
    </source>
</evidence>
<evidence type="ECO:0000313" key="2">
    <source>
        <dbReference type="EMBL" id="GAA3722257.1"/>
    </source>
</evidence>
<dbReference type="EMBL" id="BAABEP010000009">
    <property type="protein sequence ID" value="GAA3722257.1"/>
    <property type="molecule type" value="Genomic_DNA"/>
</dbReference>
<protein>
    <submittedName>
        <fullName evidence="2">Uncharacterized protein</fullName>
    </submittedName>
</protein>
<reference evidence="3" key="1">
    <citation type="journal article" date="2019" name="Int. J. Syst. Evol. Microbiol.">
        <title>The Global Catalogue of Microorganisms (GCM) 10K type strain sequencing project: providing services to taxonomists for standard genome sequencing and annotation.</title>
        <authorList>
            <consortium name="The Broad Institute Genomics Platform"/>
            <consortium name="The Broad Institute Genome Sequencing Center for Infectious Disease"/>
            <person name="Wu L."/>
            <person name="Ma J."/>
        </authorList>
    </citation>
    <scope>NUCLEOTIDE SEQUENCE [LARGE SCALE GENOMIC DNA]</scope>
    <source>
        <strain evidence="3">JCM 30846</strain>
    </source>
</reference>
<name>A0ABP7EQF8_9ACTN</name>
<gene>
    <name evidence="2" type="ORF">GCM10023082_20070</name>
</gene>
<accession>A0ABP7EQF8</accession>
<comment type="caution">
    <text evidence="2">The sequence shown here is derived from an EMBL/GenBank/DDBJ whole genome shotgun (WGS) entry which is preliminary data.</text>
</comment>
<dbReference type="Proteomes" id="UP001499884">
    <property type="component" value="Unassembled WGS sequence"/>
</dbReference>
<organism evidence="2 3">
    <name type="scientific">Streptomyces tremellae</name>
    <dbReference type="NCBI Taxonomy" id="1124239"/>
    <lineage>
        <taxon>Bacteria</taxon>
        <taxon>Bacillati</taxon>
        <taxon>Actinomycetota</taxon>
        <taxon>Actinomycetes</taxon>
        <taxon>Kitasatosporales</taxon>
        <taxon>Streptomycetaceae</taxon>
        <taxon>Streptomyces</taxon>
    </lineage>
</organism>